<dbReference type="Pfam" id="PF12849">
    <property type="entry name" value="PBP_like_2"/>
    <property type="match status" value="1"/>
</dbReference>
<dbReference type="SUPFAM" id="SSF53850">
    <property type="entry name" value="Periplasmic binding protein-like II"/>
    <property type="match status" value="1"/>
</dbReference>
<dbReference type="GO" id="GO:0006817">
    <property type="term" value="P:phosphate ion transport"/>
    <property type="evidence" value="ECO:0007669"/>
    <property type="project" value="UniProtKB-UniRule"/>
</dbReference>
<evidence type="ECO:0000313" key="7">
    <source>
        <dbReference type="Proteomes" id="UP000777265"/>
    </source>
</evidence>
<dbReference type="Gene3D" id="3.40.190.10">
    <property type="entry name" value="Periplasmic binding protein-like II"/>
    <property type="match status" value="2"/>
</dbReference>
<reference evidence="6" key="2">
    <citation type="submission" date="2020-01" db="EMBL/GenBank/DDBJ databases">
        <authorList>
            <person name="Campanaro S."/>
        </authorList>
    </citation>
    <scope>NUCLEOTIDE SEQUENCE</scope>
    <source>
        <strain evidence="6">AS06rmzACSIP_7</strain>
    </source>
</reference>
<feature type="domain" description="PBP" evidence="5">
    <location>
        <begin position="27"/>
        <end position="256"/>
    </location>
</feature>
<feature type="signal peptide" evidence="4">
    <location>
        <begin position="1"/>
        <end position="24"/>
    </location>
</feature>
<accession>A0A351U4C8</accession>
<organism evidence="6 7">
    <name type="scientific">Syntrophorhabdus aromaticivorans</name>
    <dbReference type="NCBI Taxonomy" id="328301"/>
    <lineage>
        <taxon>Bacteria</taxon>
        <taxon>Pseudomonadati</taxon>
        <taxon>Thermodesulfobacteriota</taxon>
        <taxon>Syntrophorhabdia</taxon>
        <taxon>Syntrophorhabdales</taxon>
        <taxon>Syntrophorhabdaceae</taxon>
        <taxon>Syntrophorhabdus</taxon>
    </lineage>
</organism>
<dbReference type="PANTHER" id="PTHR30570">
    <property type="entry name" value="PERIPLASMIC PHOSPHATE BINDING COMPONENT OF PHOSPHATE ABC TRANSPORTER"/>
    <property type="match status" value="1"/>
</dbReference>
<dbReference type="GO" id="GO:0042301">
    <property type="term" value="F:phosphate ion binding"/>
    <property type="evidence" value="ECO:0007669"/>
    <property type="project" value="UniProtKB-UniRule"/>
</dbReference>
<dbReference type="STRING" id="909663.GCA_000512235_00608"/>
<protein>
    <recommendedName>
        <fullName evidence="4">Phosphate-binding protein</fullName>
    </recommendedName>
</protein>
<keyword evidence="4" id="KW-0592">Phosphate transport</keyword>
<sequence length="272" mass="29713">MSRFFGAWLLLSAMVLFSCNNLGPARGPNHKRHTVTVAGSTSIMPFVEKLSEHFMVDRPDFSIDVQGGGSTAGIQACLNNTVNIGMSSRQLKEKERLLNQIIICYDGISIVVHPQNPVNTLTLKNVRDIFSGKIRNWSELGGLNRDIDAVTREEGSGTRGSFEELVMQGTEISDRIMVQDSNGSVKEVVATDPYAIGYISLGLVDEKVKAVTVDGVQPSIESIKLGEYKIVRPFLFVTNGELDQGGQEFVNFVLSEGGQNILKKEGLIGAYD</sequence>
<feature type="chain" id="PRO_5041472241" description="Phosphate-binding protein" evidence="4">
    <location>
        <begin position="25"/>
        <end position="272"/>
    </location>
</feature>
<evidence type="ECO:0000256" key="3">
    <source>
        <dbReference type="ARBA" id="ARBA00022729"/>
    </source>
</evidence>
<dbReference type="CDD" id="cd13653">
    <property type="entry name" value="PBP2_phosphate_like_1"/>
    <property type="match status" value="1"/>
</dbReference>
<dbReference type="Proteomes" id="UP000777265">
    <property type="component" value="Unassembled WGS sequence"/>
</dbReference>
<evidence type="ECO:0000256" key="4">
    <source>
        <dbReference type="RuleBase" id="RU367119"/>
    </source>
</evidence>
<gene>
    <name evidence="6" type="ORF">GXY80_02460</name>
</gene>
<dbReference type="PROSITE" id="PS51257">
    <property type="entry name" value="PROKAR_LIPOPROTEIN"/>
    <property type="match status" value="1"/>
</dbReference>
<dbReference type="AlphaFoldDB" id="A0A351U4C8"/>
<dbReference type="InterPro" id="IPR024370">
    <property type="entry name" value="PBP_domain"/>
</dbReference>
<dbReference type="InterPro" id="IPR050811">
    <property type="entry name" value="Phosphate_ABC_transporter"/>
</dbReference>
<comment type="similarity">
    <text evidence="1 4">Belongs to the PstS family.</text>
</comment>
<dbReference type="PANTHER" id="PTHR30570:SF1">
    <property type="entry name" value="PHOSPHATE-BINDING PROTEIN PSTS"/>
    <property type="match status" value="1"/>
</dbReference>
<dbReference type="EMBL" id="JAAYEE010000040">
    <property type="protein sequence ID" value="NLW34331.1"/>
    <property type="molecule type" value="Genomic_DNA"/>
</dbReference>
<evidence type="ECO:0000259" key="5">
    <source>
        <dbReference type="Pfam" id="PF12849"/>
    </source>
</evidence>
<comment type="caution">
    <text evidence="6">The sequence shown here is derived from an EMBL/GenBank/DDBJ whole genome shotgun (WGS) entry which is preliminary data.</text>
</comment>
<keyword evidence="3 4" id="KW-0732">Signal</keyword>
<dbReference type="InterPro" id="IPR011862">
    <property type="entry name" value="Phos-bd"/>
</dbReference>
<dbReference type="NCBIfam" id="TIGR02136">
    <property type="entry name" value="ptsS_2"/>
    <property type="match status" value="1"/>
</dbReference>
<evidence type="ECO:0000256" key="2">
    <source>
        <dbReference type="ARBA" id="ARBA00022448"/>
    </source>
</evidence>
<name>A0A351U4C8_9BACT</name>
<evidence type="ECO:0000256" key="1">
    <source>
        <dbReference type="ARBA" id="ARBA00008725"/>
    </source>
</evidence>
<comment type="function">
    <text evidence="4">Involved in the system for phosphate transport across the cytoplasmic membrane.</text>
</comment>
<reference evidence="6" key="1">
    <citation type="journal article" date="2020" name="Biotechnol. Biofuels">
        <title>New insights from the biogas microbiome by comprehensive genome-resolved metagenomics of nearly 1600 species originating from multiple anaerobic digesters.</title>
        <authorList>
            <person name="Campanaro S."/>
            <person name="Treu L."/>
            <person name="Rodriguez-R L.M."/>
            <person name="Kovalovszki A."/>
            <person name="Ziels R.M."/>
            <person name="Maus I."/>
            <person name="Zhu X."/>
            <person name="Kougias P.G."/>
            <person name="Basile A."/>
            <person name="Luo G."/>
            <person name="Schluter A."/>
            <person name="Konstantinidis K.T."/>
            <person name="Angelidaki I."/>
        </authorList>
    </citation>
    <scope>NUCLEOTIDE SEQUENCE</scope>
    <source>
        <strain evidence="6">AS06rmzACSIP_7</strain>
    </source>
</reference>
<proteinExistence type="inferred from homology"/>
<evidence type="ECO:0000313" key="6">
    <source>
        <dbReference type="EMBL" id="NLW34331.1"/>
    </source>
</evidence>
<keyword evidence="2 4" id="KW-0813">Transport</keyword>